<name>A0A1B1Z6Z6_9BACL</name>
<dbReference type="Gene3D" id="2.30.40.10">
    <property type="entry name" value="Urease, subunit C, domain 1"/>
    <property type="match status" value="1"/>
</dbReference>
<dbReference type="PANTHER" id="PTHR22642:SF2">
    <property type="entry name" value="PROTEIN LONG AFTER FAR-RED 3"/>
    <property type="match status" value="1"/>
</dbReference>
<evidence type="ECO:0000313" key="3">
    <source>
        <dbReference type="Proteomes" id="UP000077412"/>
    </source>
</evidence>
<organism evidence="2 3">
    <name type="scientific">Fictibacillus arsenicus</name>
    <dbReference type="NCBI Taxonomy" id="255247"/>
    <lineage>
        <taxon>Bacteria</taxon>
        <taxon>Bacillati</taxon>
        <taxon>Bacillota</taxon>
        <taxon>Bacilli</taxon>
        <taxon>Bacillales</taxon>
        <taxon>Fictibacillaceae</taxon>
        <taxon>Fictibacillus</taxon>
    </lineage>
</organism>
<evidence type="ECO:0000313" key="2">
    <source>
        <dbReference type="EMBL" id="ANX13210.1"/>
    </source>
</evidence>
<dbReference type="SUPFAM" id="SSF51556">
    <property type="entry name" value="Metallo-dependent hydrolases"/>
    <property type="match status" value="1"/>
</dbReference>
<dbReference type="InterPro" id="IPR011059">
    <property type="entry name" value="Metal-dep_hydrolase_composite"/>
</dbReference>
<gene>
    <name evidence="2" type="ORF">ABE41_014470</name>
</gene>
<dbReference type="PANTHER" id="PTHR22642">
    <property type="entry name" value="IMIDAZOLONEPROPIONASE"/>
    <property type="match status" value="1"/>
</dbReference>
<keyword evidence="2" id="KW-0378">Hydrolase</keyword>
<feature type="domain" description="Amidohydrolase 3" evidence="1">
    <location>
        <begin position="56"/>
        <end position="531"/>
    </location>
</feature>
<reference evidence="2 3" key="1">
    <citation type="submission" date="2016-08" db="EMBL/GenBank/DDBJ databases">
        <title>Complete genome sequence of Fictibacillus arsenicus G25-54, a strain with toxicity to nematodes and a potential arsenic-resistance activity.</title>
        <authorList>
            <person name="Zheng Z."/>
        </authorList>
    </citation>
    <scope>NUCLEOTIDE SEQUENCE [LARGE SCALE GENOMIC DNA]</scope>
    <source>
        <strain evidence="2 3">G25-54</strain>
    </source>
</reference>
<dbReference type="GO" id="GO:0016810">
    <property type="term" value="F:hydrolase activity, acting on carbon-nitrogen (but not peptide) bonds"/>
    <property type="evidence" value="ECO:0007669"/>
    <property type="project" value="InterPro"/>
</dbReference>
<accession>A0A1B1Z6Z6</accession>
<dbReference type="SUPFAM" id="SSF51338">
    <property type="entry name" value="Composite domain of metallo-dependent hydrolases"/>
    <property type="match status" value="1"/>
</dbReference>
<dbReference type="Gene3D" id="3.20.20.140">
    <property type="entry name" value="Metal-dependent hydrolases"/>
    <property type="match status" value="1"/>
</dbReference>
<dbReference type="Gene3D" id="3.10.310.70">
    <property type="match status" value="1"/>
</dbReference>
<dbReference type="InterPro" id="IPR013108">
    <property type="entry name" value="Amidohydro_3"/>
</dbReference>
<dbReference type="AlphaFoldDB" id="A0A1B1Z6Z6"/>
<evidence type="ECO:0000259" key="1">
    <source>
        <dbReference type="Pfam" id="PF07969"/>
    </source>
</evidence>
<dbReference type="KEGG" id="far:ABE41_014470"/>
<sequence length="542" mass="60485">MYKGGSIVGTLFHNGKIYTMVSEGDQCEAVFVKEGKIEKTGTKNELHVLYGSEITRTVDLEGNVMFPGFVDSHLHLIGHGEKLIRLDLSEMTSAEEMEKALKEKAQTLGKDEWLLGEGWNENNFIDRKIFHKHELDAISDGRPVLLSRVCRHAFLANSKALELAGITSETPDPAGGIIKRDADGEPTGLLHDSAADLVKKAVPEVSQEYLNKALKTSVEYLLSLGLTGGHTEDLSYYGYVERPLKAYKKVFEEDHVKFKAHLLVHHEALDDFKKVKQNYQLPFVEYGAMKIFGDGAFGGRTAWLSHPYNDAPETSGVYIHEDDELLNLIQKARKENMNIAVHTIGDMALQKTIETIKKCPPLGGRDRLIHAGLVSEFLIEEIKKLSVILDVQPGFVASDFPWLIERLGTERIPYAYAFRTLLDEGIICAGGSDAPIEPVDPLLGIYAANARRKPGEDHEGYVPEQKLTRHEAIGLYTYGSAAAIQQEHFRGYIKEGYAADFTVYDRDLFTVPIDELLKAEVVYTIVEGEIAFCQSDNKVRSE</sequence>
<keyword evidence="3" id="KW-1185">Reference proteome</keyword>
<dbReference type="EMBL" id="CP016761">
    <property type="protein sequence ID" value="ANX13210.1"/>
    <property type="molecule type" value="Genomic_DNA"/>
</dbReference>
<dbReference type="STRING" id="255247.ABE41_014470"/>
<proteinExistence type="predicted"/>
<protein>
    <submittedName>
        <fullName evidence="2">Amidohydrolase</fullName>
    </submittedName>
</protein>
<dbReference type="CDD" id="cd01300">
    <property type="entry name" value="YtcJ_like"/>
    <property type="match status" value="1"/>
</dbReference>
<dbReference type="Proteomes" id="UP000077412">
    <property type="component" value="Chromosome"/>
</dbReference>
<dbReference type="InterPro" id="IPR032466">
    <property type="entry name" value="Metal_Hydrolase"/>
</dbReference>
<dbReference type="Pfam" id="PF07969">
    <property type="entry name" value="Amidohydro_3"/>
    <property type="match status" value="1"/>
</dbReference>
<dbReference type="InterPro" id="IPR033932">
    <property type="entry name" value="YtcJ-like"/>
</dbReference>